<dbReference type="InterPro" id="IPR021317">
    <property type="entry name" value="DUF2917"/>
</dbReference>
<comment type="caution">
    <text evidence="1">The sequence shown here is derived from an EMBL/GenBank/DDBJ whole genome shotgun (WGS) entry which is preliminary data.</text>
</comment>
<proteinExistence type="predicted"/>
<accession>A0A944D4V9</accession>
<evidence type="ECO:0000313" key="1">
    <source>
        <dbReference type="EMBL" id="MBT0960045.1"/>
    </source>
</evidence>
<gene>
    <name evidence="1" type="ORF">I8J34_02555</name>
</gene>
<dbReference type="Pfam" id="PF11142">
    <property type="entry name" value="DUF2917"/>
    <property type="match status" value="1"/>
</dbReference>
<name>A0A944D4V9_DENI1</name>
<sequence>MADIIASESITLTPRTTLVLAQMAHAEIRSRRGSVWITQYGDPRDLVLAPGESVVLKLPTATVMTASDGAEVLITRRATAPARASIGRWLAGLFDPRWSSRASCALRRPGRQLRHG</sequence>
<organism evidence="1 2">
    <name type="scientific">Denitromonas iodatirespirans</name>
    <dbReference type="NCBI Taxonomy" id="2795389"/>
    <lineage>
        <taxon>Bacteria</taxon>
        <taxon>Pseudomonadati</taxon>
        <taxon>Pseudomonadota</taxon>
        <taxon>Betaproteobacteria</taxon>
        <taxon>Rhodocyclales</taxon>
        <taxon>Zoogloeaceae</taxon>
        <taxon>Denitromonas</taxon>
    </lineage>
</organism>
<reference evidence="2" key="1">
    <citation type="journal article" date="2022" name="ISME J.">
        <title>Genetic and phylogenetic analysis of dissimilatory iodate-reducing bacteria identifies potential niches across the world's oceans.</title>
        <authorList>
            <person name="Reyes-Umana V."/>
            <person name="Henning Z."/>
            <person name="Lee K."/>
            <person name="Barnum T.P."/>
            <person name="Coates J.D."/>
        </authorList>
    </citation>
    <scope>NUCLEOTIDE SEQUENCE [LARGE SCALE GENOMIC DNA]</scope>
    <source>
        <strain evidence="2">IR12</strain>
    </source>
</reference>
<dbReference type="Proteomes" id="UP000694660">
    <property type="component" value="Unassembled WGS sequence"/>
</dbReference>
<dbReference type="EMBL" id="JAEKFT010000002">
    <property type="protein sequence ID" value="MBT0960045.1"/>
    <property type="molecule type" value="Genomic_DNA"/>
</dbReference>
<keyword evidence="2" id="KW-1185">Reference proteome</keyword>
<evidence type="ECO:0000313" key="2">
    <source>
        <dbReference type="Proteomes" id="UP000694660"/>
    </source>
</evidence>
<protein>
    <submittedName>
        <fullName evidence="1">DUF2917 domain-containing protein</fullName>
    </submittedName>
</protein>
<dbReference type="AlphaFoldDB" id="A0A944D4V9"/>
<dbReference type="RefSeq" id="WP_214359803.1">
    <property type="nucleotide sequence ID" value="NZ_JAEKFT010000002.1"/>
</dbReference>